<feature type="compositionally biased region" description="Polar residues" evidence="1">
    <location>
        <begin position="1"/>
        <end position="11"/>
    </location>
</feature>
<keyword evidence="2" id="KW-0812">Transmembrane</keyword>
<protein>
    <submittedName>
        <fullName evidence="3">Uncharacterized protein</fullName>
    </submittedName>
</protein>
<dbReference type="RefSeq" id="WP_248653067.1">
    <property type="nucleotide sequence ID" value="NZ_CP096662.1"/>
</dbReference>
<evidence type="ECO:0000313" key="3">
    <source>
        <dbReference type="EMBL" id="UPV77041.1"/>
    </source>
</evidence>
<keyword evidence="4" id="KW-1185">Reference proteome</keyword>
<keyword evidence="3" id="KW-0614">Plasmid</keyword>
<dbReference type="Proteomes" id="UP000830729">
    <property type="component" value="Plasmid unnamed3"/>
</dbReference>
<gene>
    <name evidence="3" type="ORF">M0R89_21725</name>
</gene>
<dbReference type="KEGG" id="halx:M0R89_21725"/>
<feature type="transmembrane region" description="Helical" evidence="2">
    <location>
        <begin position="37"/>
        <end position="65"/>
    </location>
</feature>
<feature type="transmembrane region" description="Helical" evidence="2">
    <location>
        <begin position="85"/>
        <end position="105"/>
    </location>
</feature>
<keyword evidence="2" id="KW-1133">Transmembrane helix</keyword>
<name>A0A8U0I2F1_9EURY</name>
<reference evidence="3 4" key="1">
    <citation type="submission" date="2022-04" db="EMBL/GenBank/DDBJ databases">
        <title>Diverse halophilic archaea isolated from saline environments.</title>
        <authorList>
            <person name="Cui H.-L."/>
        </authorList>
    </citation>
    <scope>NUCLEOTIDE SEQUENCE [LARGE SCALE GENOMIC DNA]</scope>
    <source>
        <strain evidence="3 4">XZYJT49</strain>
        <plasmid evidence="3 4">unnamed3</plasmid>
    </source>
</reference>
<evidence type="ECO:0000256" key="2">
    <source>
        <dbReference type="SAM" id="Phobius"/>
    </source>
</evidence>
<accession>A0A8U0I2F1</accession>
<dbReference type="GeneID" id="72187878"/>
<evidence type="ECO:0000313" key="4">
    <source>
        <dbReference type="Proteomes" id="UP000830729"/>
    </source>
</evidence>
<dbReference type="AlphaFoldDB" id="A0A8U0I2F1"/>
<feature type="region of interest" description="Disordered" evidence="1">
    <location>
        <begin position="1"/>
        <end position="20"/>
    </location>
</feature>
<geneLocation type="plasmid" evidence="3 4">
    <name>unnamed3</name>
</geneLocation>
<sequence>MTDNTEPVSQSTGGGSIVNVNPSTAEGRSRVLLFGGLAWLALGHLVDIALVVWGGVGLIAVAFALNTAGKVVHYRSLSIPSRDHLTLSATWTLLAVTVVALLANFAHTRYGPGDGAYFWSLAVAGVGFGLLHMAAQSKYLPESAVQTD</sequence>
<keyword evidence="2" id="KW-0472">Membrane</keyword>
<evidence type="ECO:0000256" key="1">
    <source>
        <dbReference type="SAM" id="MobiDB-lite"/>
    </source>
</evidence>
<organism evidence="3 4">
    <name type="scientific">Halorussus limi</name>
    <dbReference type="NCBI Taxonomy" id="2938695"/>
    <lineage>
        <taxon>Archaea</taxon>
        <taxon>Methanobacteriati</taxon>
        <taxon>Methanobacteriota</taxon>
        <taxon>Stenosarchaea group</taxon>
        <taxon>Halobacteria</taxon>
        <taxon>Halobacteriales</taxon>
        <taxon>Haladaptataceae</taxon>
        <taxon>Halorussus</taxon>
    </lineage>
</organism>
<feature type="transmembrane region" description="Helical" evidence="2">
    <location>
        <begin position="117"/>
        <end position="135"/>
    </location>
</feature>
<dbReference type="EMBL" id="CP096662">
    <property type="protein sequence ID" value="UPV77041.1"/>
    <property type="molecule type" value="Genomic_DNA"/>
</dbReference>
<proteinExistence type="predicted"/>